<organism evidence="1 2">
    <name type="scientific">Caerostris extrusa</name>
    <name type="common">Bark spider</name>
    <name type="synonym">Caerostris bankana</name>
    <dbReference type="NCBI Taxonomy" id="172846"/>
    <lineage>
        <taxon>Eukaryota</taxon>
        <taxon>Metazoa</taxon>
        <taxon>Ecdysozoa</taxon>
        <taxon>Arthropoda</taxon>
        <taxon>Chelicerata</taxon>
        <taxon>Arachnida</taxon>
        <taxon>Araneae</taxon>
        <taxon>Araneomorphae</taxon>
        <taxon>Entelegynae</taxon>
        <taxon>Araneoidea</taxon>
        <taxon>Araneidae</taxon>
        <taxon>Caerostris</taxon>
    </lineage>
</organism>
<evidence type="ECO:0000313" key="2">
    <source>
        <dbReference type="Proteomes" id="UP001054945"/>
    </source>
</evidence>
<name>A0AAV4Y0B9_CAEEX</name>
<dbReference type="EMBL" id="BPLR01018587">
    <property type="protein sequence ID" value="GIZ00782.1"/>
    <property type="molecule type" value="Genomic_DNA"/>
</dbReference>
<proteinExistence type="predicted"/>
<keyword evidence="2" id="KW-1185">Reference proteome</keyword>
<dbReference type="AlphaFoldDB" id="A0AAV4Y0B9"/>
<dbReference type="Proteomes" id="UP001054945">
    <property type="component" value="Unassembled WGS sequence"/>
</dbReference>
<sequence length="121" mass="13537">MELQLTKTPFLNAAALSNGRRTQDSISNLIKCGIHHRWGFYLFIFFPPWQSENDLYPIKACSSAEVSAFYEDVSSIKRSIKAGPFACYSSVIFPGLQGVWRGFDVNTVVLINSSVTAFSFD</sequence>
<comment type="caution">
    <text evidence="1">The sequence shown here is derived from an EMBL/GenBank/DDBJ whole genome shotgun (WGS) entry which is preliminary data.</text>
</comment>
<reference evidence="1 2" key="1">
    <citation type="submission" date="2021-06" db="EMBL/GenBank/DDBJ databases">
        <title>Caerostris extrusa draft genome.</title>
        <authorList>
            <person name="Kono N."/>
            <person name="Arakawa K."/>
        </authorList>
    </citation>
    <scope>NUCLEOTIDE SEQUENCE [LARGE SCALE GENOMIC DNA]</scope>
</reference>
<gene>
    <name evidence="1" type="ORF">CEXT_803841</name>
</gene>
<protein>
    <submittedName>
        <fullName evidence="1">Uncharacterized protein</fullName>
    </submittedName>
</protein>
<evidence type="ECO:0000313" key="1">
    <source>
        <dbReference type="EMBL" id="GIZ00782.1"/>
    </source>
</evidence>
<accession>A0AAV4Y0B9</accession>